<dbReference type="OMA" id="MTWPRVP"/>
<dbReference type="Proteomes" id="UP000002009">
    <property type="component" value="Chromosome 6"/>
</dbReference>
<dbReference type="SUPFAM" id="SSF48371">
    <property type="entry name" value="ARM repeat"/>
    <property type="match status" value="1"/>
</dbReference>
<dbReference type="KEGG" id="mis:MICPUN_54343"/>
<feature type="region of interest" description="Disordered" evidence="1">
    <location>
        <begin position="110"/>
        <end position="133"/>
    </location>
</feature>
<accession>C1E7W2</accession>
<gene>
    <name evidence="2" type="ORF">MICPUN_54343</name>
</gene>
<dbReference type="PANTHER" id="PTHR14873">
    <property type="entry name" value="OS06G0694100 PROTEIN"/>
    <property type="match status" value="1"/>
</dbReference>
<reference evidence="2 3" key="1">
    <citation type="journal article" date="2009" name="Science">
        <title>Green evolution and dynamic adaptations revealed by genomes of the marine picoeukaryotes Micromonas.</title>
        <authorList>
            <person name="Worden A.Z."/>
            <person name="Lee J.H."/>
            <person name="Mock T."/>
            <person name="Rouze P."/>
            <person name="Simmons M.P."/>
            <person name="Aerts A.L."/>
            <person name="Allen A.E."/>
            <person name="Cuvelier M.L."/>
            <person name="Derelle E."/>
            <person name="Everett M.V."/>
            <person name="Foulon E."/>
            <person name="Grimwood J."/>
            <person name="Gundlach H."/>
            <person name="Henrissat B."/>
            <person name="Napoli C."/>
            <person name="McDonald S.M."/>
            <person name="Parker M.S."/>
            <person name="Rombauts S."/>
            <person name="Salamov A."/>
            <person name="Von Dassow P."/>
            <person name="Badger J.H."/>
            <person name="Coutinho P.M."/>
            <person name="Demir E."/>
            <person name="Dubchak I."/>
            <person name="Gentemann C."/>
            <person name="Eikrem W."/>
            <person name="Gready J.E."/>
            <person name="John U."/>
            <person name="Lanier W."/>
            <person name="Lindquist E.A."/>
            <person name="Lucas S."/>
            <person name="Mayer K.F."/>
            <person name="Moreau H."/>
            <person name="Not F."/>
            <person name="Otillar R."/>
            <person name="Panaud O."/>
            <person name="Pangilinan J."/>
            <person name="Paulsen I."/>
            <person name="Piegu B."/>
            <person name="Poliakov A."/>
            <person name="Robbens S."/>
            <person name="Schmutz J."/>
            <person name="Toulza E."/>
            <person name="Wyss T."/>
            <person name="Zelensky A."/>
            <person name="Zhou K."/>
            <person name="Armbrust E.V."/>
            <person name="Bhattacharya D."/>
            <person name="Goodenough U.W."/>
            <person name="Van de Peer Y."/>
            <person name="Grigoriev I.V."/>
        </authorList>
    </citation>
    <scope>NUCLEOTIDE SEQUENCE [LARGE SCALE GENOMIC DNA]</scope>
    <source>
        <strain evidence="3">RCC299 / NOUM17</strain>
    </source>
</reference>
<dbReference type="GeneID" id="8244434"/>
<name>C1E7W2_MICCC</name>
<dbReference type="eggNOG" id="ENOG502QVNS">
    <property type="taxonomic scope" value="Eukaryota"/>
</dbReference>
<evidence type="ECO:0000256" key="1">
    <source>
        <dbReference type="SAM" id="MobiDB-lite"/>
    </source>
</evidence>
<organism evidence="2 3">
    <name type="scientific">Micromonas commoda (strain RCC299 / NOUM17 / CCMP2709)</name>
    <name type="common">Picoplanktonic green alga</name>
    <dbReference type="NCBI Taxonomy" id="296587"/>
    <lineage>
        <taxon>Eukaryota</taxon>
        <taxon>Viridiplantae</taxon>
        <taxon>Chlorophyta</taxon>
        <taxon>Mamiellophyceae</taxon>
        <taxon>Mamiellales</taxon>
        <taxon>Mamiellaceae</taxon>
        <taxon>Micromonas</taxon>
    </lineage>
</organism>
<dbReference type="Gene3D" id="1.25.10.10">
    <property type="entry name" value="Leucine-rich Repeat Variant"/>
    <property type="match status" value="1"/>
</dbReference>
<dbReference type="InterPro" id="IPR011989">
    <property type="entry name" value="ARM-like"/>
</dbReference>
<proteinExistence type="predicted"/>
<dbReference type="OrthoDB" id="549381at2759"/>
<dbReference type="InParanoid" id="C1E7W2"/>
<dbReference type="InterPro" id="IPR016024">
    <property type="entry name" value="ARM-type_fold"/>
</dbReference>
<dbReference type="PANTHER" id="PTHR14873:SF1">
    <property type="entry name" value="OS06G0694100 PROTEIN"/>
    <property type="match status" value="1"/>
</dbReference>
<sequence length="430" mass="45541">MADVDNDEALDEETEVMSLATGVAMIAAAYCRGTELHGAGGLPKWSSNEASAAGRSLLGLMFDNDANGGADESRGFGDAIRDCLARCLGEAAAYLAFSLAIEPEPRWGGLAGSRDDRESRPLAPDLPPHLPKQLAKPTTESAFVASVRLRWLIESSGYPSLGRAVKSENQDASAMISRIVPCVLRAMDHTSSAVRREGCAALVALISATNRTELRWHGAALLDAASSTLSGSTAEVFGAAAAAHTRAAVAVCADDPRDPGLMSALEAMIQAASSRNHEVAVAKAWVLEFPTLLSALKLGAAAHLGRLFPPLLEWLHARDDATAIGAASCLELLCMMTWPRVPNHAASIWSDIARAYTEADARGGGQTTQLFRTTLERLAAIVQLASGEKFEEVWRAACIEPIPAQLAPLISFLENLPGRDGVSNEWHVQA</sequence>
<evidence type="ECO:0000313" key="2">
    <source>
        <dbReference type="EMBL" id="ACO64049.1"/>
    </source>
</evidence>
<dbReference type="STRING" id="296587.C1E7W2"/>
<dbReference type="FunCoup" id="C1E7W2">
    <property type="interactions" value="108"/>
</dbReference>
<protein>
    <recommendedName>
        <fullName evidence="4">DUF4042 domain-containing protein</fullName>
    </recommendedName>
</protein>
<evidence type="ECO:0000313" key="3">
    <source>
        <dbReference type="Proteomes" id="UP000002009"/>
    </source>
</evidence>
<dbReference type="EMBL" id="CP001327">
    <property type="protein sequence ID" value="ACO64049.1"/>
    <property type="molecule type" value="Genomic_DNA"/>
</dbReference>
<evidence type="ECO:0008006" key="4">
    <source>
        <dbReference type="Google" id="ProtNLM"/>
    </source>
</evidence>
<dbReference type="AlphaFoldDB" id="C1E7W2"/>
<dbReference type="RefSeq" id="XP_002502791.1">
    <property type="nucleotide sequence ID" value="XM_002502745.1"/>
</dbReference>
<keyword evidence="3" id="KW-1185">Reference proteome</keyword>